<sequence>MNSLHTLNSFQASQYDVTFHFENGRYVLRPLSVNRFRFTAYFDDNDVLSYQEPQAEPEFASNTILKWRKELQQFTISDPQITLPFGNVQIVLNLDPFYLSVIENQKVIYQDLPRRAYLKDNNSRCWHYHQRLDEDKYYGLGEKTGRLERSGRRYKMNNVDAVGYNPESGDPLYKHIPFFVRYRPSQKQCVGVYYHTATHCEFDIGSERSGYWGEFGSFCVDGGPLDCVIMLGASPQAILDHYLSITGLPVLPTKASLGYLGSTMYYTELEQGSDDAIVGFIDECAYQNIPVSGFHLSSGYTKGHDGLRYTFHWNSQSFSEPARFVEQMTQRAQVLSPNVKPGLLTTHPLYKEFDAMGAFIREQDGSQSKIEKFWGGDASFVDFTNPKARALWSKHLKSSLIDHGITSIWNDNNEFEMDGEGLCHGDSTPTKASQLRPVISNLMAQTAYEAVAQNSEKRPFILSRAGFSGIQRFAQTWSGDNDSSWRCFRFNIATMLGMSWSGVAFNGMDVGGFTGPAPTPELFLRWVQNGIFHPRFCIHSVNNDNTVTEPWIYPEILPQIQQAFHFRYRLLPTLYSRAERCHRLGLTMVSALSYADISDSNSAFEDTCFLLADSLLCVAITEPNITELNQYFPRGEWLDWYSGESYCGGQSHCIHVHWDHSPLFIKQGSGVFLDNQYAKSPAAELQIYLAASASGQAHFYDDDGESFAYKSGEFKRTQVDWVTIAASTKVTVTQQGHYVPRYDKVKLSLKVQEQCPVGVSLNNRALSQVLYERKLDHDLWFFDVQTKTVHILLPRSFWESDSHIELLFDQGVQISQEG</sequence>
<dbReference type="Proteomes" id="UP000809621">
    <property type="component" value="Unassembled WGS sequence"/>
</dbReference>
<evidence type="ECO:0000259" key="4">
    <source>
        <dbReference type="Pfam" id="PF13802"/>
    </source>
</evidence>
<dbReference type="EMBL" id="JAFEUM010000014">
    <property type="protein sequence ID" value="MBM7038629.1"/>
    <property type="molecule type" value="Genomic_DNA"/>
</dbReference>
<evidence type="ECO:0000256" key="2">
    <source>
        <dbReference type="RuleBase" id="RU361185"/>
    </source>
</evidence>
<dbReference type="Gene3D" id="2.60.40.1760">
    <property type="entry name" value="glycosyl hydrolase (family 31)"/>
    <property type="match status" value="1"/>
</dbReference>
<keyword evidence="2" id="KW-0378">Hydrolase</keyword>
<dbReference type="Pfam" id="PF13802">
    <property type="entry name" value="Gal_mutarotas_2"/>
    <property type="match status" value="1"/>
</dbReference>
<reference evidence="7 8" key="1">
    <citation type="submission" date="2021-02" db="EMBL/GenBank/DDBJ databases">
        <authorList>
            <person name="Park J.-S."/>
        </authorList>
    </citation>
    <scope>NUCLEOTIDE SEQUENCE [LARGE SCALE GENOMIC DNA]</scope>
    <source>
        <strain evidence="7 8">188UL20-2</strain>
    </source>
</reference>
<dbReference type="InterPro" id="IPR025887">
    <property type="entry name" value="Glyco_hydro_31_N_dom"/>
</dbReference>
<keyword evidence="8" id="KW-1185">Reference proteome</keyword>
<dbReference type="CDD" id="cd06599">
    <property type="entry name" value="GH31_glycosidase_Aec37"/>
    <property type="match status" value="1"/>
</dbReference>
<dbReference type="Pfam" id="PF17137">
    <property type="entry name" value="DUF5110"/>
    <property type="match status" value="1"/>
</dbReference>
<gene>
    <name evidence="7" type="ORF">JQC93_19820</name>
</gene>
<feature type="domain" description="Glycosyl hydrolase family 31 C-terminal" evidence="6">
    <location>
        <begin position="585"/>
        <end position="669"/>
    </location>
</feature>
<evidence type="ECO:0000259" key="3">
    <source>
        <dbReference type="Pfam" id="PF01055"/>
    </source>
</evidence>
<accession>A0ABS2HNI9</accession>
<dbReference type="PANTHER" id="PTHR22762:SF165">
    <property type="entry name" value="PUTATIVE (AFU_ORTHOLOGUE AFUA_1G06560)-RELATED"/>
    <property type="match status" value="1"/>
</dbReference>
<dbReference type="InterPro" id="IPR013780">
    <property type="entry name" value="Glyco_hydro_b"/>
</dbReference>
<comment type="similarity">
    <text evidence="1 2">Belongs to the glycosyl hydrolase 31 family.</text>
</comment>
<dbReference type="CDD" id="cd14752">
    <property type="entry name" value="GH31_N"/>
    <property type="match status" value="1"/>
</dbReference>
<comment type="caution">
    <text evidence="7">The sequence shown here is derived from an EMBL/GenBank/DDBJ whole genome shotgun (WGS) entry which is preliminary data.</text>
</comment>
<dbReference type="InterPro" id="IPR033403">
    <property type="entry name" value="DUF5110"/>
</dbReference>
<dbReference type="Gene3D" id="3.20.20.80">
    <property type="entry name" value="Glycosidases"/>
    <property type="match status" value="1"/>
</dbReference>
<proteinExistence type="inferred from homology"/>
<evidence type="ECO:0000313" key="8">
    <source>
        <dbReference type="Proteomes" id="UP000809621"/>
    </source>
</evidence>
<evidence type="ECO:0000256" key="1">
    <source>
        <dbReference type="ARBA" id="ARBA00007806"/>
    </source>
</evidence>
<dbReference type="SUPFAM" id="SSF51445">
    <property type="entry name" value="(Trans)glycosidases"/>
    <property type="match status" value="1"/>
</dbReference>
<dbReference type="SUPFAM" id="SSF74650">
    <property type="entry name" value="Galactose mutarotase-like"/>
    <property type="match status" value="1"/>
</dbReference>
<protein>
    <submittedName>
        <fullName evidence="7">DUF5110 domain-containing protein</fullName>
    </submittedName>
</protein>
<dbReference type="Pfam" id="PF01055">
    <property type="entry name" value="Glyco_hydro_31_2nd"/>
    <property type="match status" value="1"/>
</dbReference>
<dbReference type="InterPro" id="IPR000322">
    <property type="entry name" value="Glyco_hydro_31_TIM"/>
</dbReference>
<dbReference type="InterPro" id="IPR048395">
    <property type="entry name" value="Glyco_hydro_31_C"/>
</dbReference>
<dbReference type="PANTHER" id="PTHR22762">
    <property type="entry name" value="ALPHA-GLUCOSIDASE"/>
    <property type="match status" value="1"/>
</dbReference>
<feature type="domain" description="Glycoside hydrolase family 31 TIM barrel" evidence="3">
    <location>
        <begin position="249"/>
        <end position="576"/>
    </location>
</feature>
<dbReference type="SUPFAM" id="SSF51011">
    <property type="entry name" value="Glycosyl hydrolase domain"/>
    <property type="match status" value="1"/>
</dbReference>
<organism evidence="7 8">
    <name type="scientific">Vibrio ulleungensis</name>
    <dbReference type="NCBI Taxonomy" id="2807619"/>
    <lineage>
        <taxon>Bacteria</taxon>
        <taxon>Pseudomonadati</taxon>
        <taxon>Pseudomonadota</taxon>
        <taxon>Gammaproteobacteria</taxon>
        <taxon>Vibrionales</taxon>
        <taxon>Vibrionaceae</taxon>
        <taxon>Vibrio</taxon>
    </lineage>
</organism>
<dbReference type="Pfam" id="PF21365">
    <property type="entry name" value="Glyco_hydro_31_3rd"/>
    <property type="match status" value="1"/>
</dbReference>
<dbReference type="InterPro" id="IPR017853">
    <property type="entry name" value="GH"/>
</dbReference>
<keyword evidence="2" id="KW-0326">Glycosidase</keyword>
<evidence type="ECO:0000259" key="5">
    <source>
        <dbReference type="Pfam" id="PF17137"/>
    </source>
</evidence>
<dbReference type="InterPro" id="IPR011013">
    <property type="entry name" value="Gal_mutarotase_sf_dom"/>
</dbReference>
<evidence type="ECO:0000313" key="7">
    <source>
        <dbReference type="EMBL" id="MBM7038629.1"/>
    </source>
</evidence>
<dbReference type="Gene3D" id="2.60.40.1180">
    <property type="entry name" value="Golgi alpha-mannosidase II"/>
    <property type="match status" value="2"/>
</dbReference>
<feature type="domain" description="DUF5110" evidence="5">
    <location>
        <begin position="684"/>
        <end position="747"/>
    </location>
</feature>
<feature type="domain" description="Glycoside hydrolase family 31 N-terminal" evidence="4">
    <location>
        <begin position="36"/>
        <end position="203"/>
    </location>
</feature>
<dbReference type="RefSeq" id="WP_205160060.1">
    <property type="nucleotide sequence ID" value="NZ_JAFEUM010000014.1"/>
</dbReference>
<evidence type="ECO:0000259" key="6">
    <source>
        <dbReference type="Pfam" id="PF21365"/>
    </source>
</evidence>
<name>A0ABS2HNI9_9VIBR</name>